<evidence type="ECO:0000313" key="2">
    <source>
        <dbReference type="EMBL" id="CAD8336576.1"/>
    </source>
</evidence>
<organism evidence="2">
    <name type="scientific">Craspedostauros australis</name>
    <dbReference type="NCBI Taxonomy" id="1486917"/>
    <lineage>
        <taxon>Eukaryota</taxon>
        <taxon>Sar</taxon>
        <taxon>Stramenopiles</taxon>
        <taxon>Ochrophyta</taxon>
        <taxon>Bacillariophyta</taxon>
        <taxon>Bacillariophyceae</taxon>
        <taxon>Bacillariophycidae</taxon>
        <taxon>Naviculales</taxon>
        <taxon>Naviculaceae</taxon>
        <taxon>Craspedostauros</taxon>
    </lineage>
</organism>
<proteinExistence type="predicted"/>
<accession>A0A7R9ZMW4</accession>
<reference evidence="2" key="1">
    <citation type="submission" date="2021-01" db="EMBL/GenBank/DDBJ databases">
        <authorList>
            <person name="Corre E."/>
            <person name="Pelletier E."/>
            <person name="Niang G."/>
            <person name="Scheremetjew M."/>
            <person name="Finn R."/>
            <person name="Kale V."/>
            <person name="Holt S."/>
            <person name="Cochrane G."/>
            <person name="Meng A."/>
            <person name="Brown T."/>
            <person name="Cohen L."/>
        </authorList>
    </citation>
    <scope>NUCLEOTIDE SEQUENCE</scope>
    <source>
        <strain evidence="2">CCMP3328</strain>
    </source>
</reference>
<dbReference type="EMBL" id="HBEF01013904">
    <property type="protein sequence ID" value="CAD8336576.1"/>
    <property type="molecule type" value="Transcribed_RNA"/>
</dbReference>
<sequence length="200" mass="22397">MRTAHALSMMRRCRVGRCFTMVTSRTRPAPQFSPMALRGIDIHPPRPNARHHSQSPFSSTNDTPAPKRAKKRKPFIPRKAAVTLTEGSRKFFQKILESMPEKAGVMLKYQQATNGEPRMVFSFGFVSQDQLHPQDEGVSLEVLGDGTPKPPAESMNDGLPKLYIHHDAFLKVLGKTVDVNMETMSPVLKDEQGNIVDPNF</sequence>
<feature type="region of interest" description="Disordered" evidence="1">
    <location>
        <begin position="39"/>
        <end position="72"/>
    </location>
</feature>
<protein>
    <submittedName>
        <fullName evidence="2">Uncharacterized protein</fullName>
    </submittedName>
</protein>
<feature type="compositionally biased region" description="Polar residues" evidence="1">
    <location>
        <begin position="54"/>
        <end position="63"/>
    </location>
</feature>
<dbReference type="AlphaFoldDB" id="A0A7R9ZMW4"/>
<evidence type="ECO:0000256" key="1">
    <source>
        <dbReference type="SAM" id="MobiDB-lite"/>
    </source>
</evidence>
<gene>
    <name evidence="2" type="ORF">CAUS1442_LOCUS8704</name>
</gene>
<name>A0A7R9ZMW4_9STRA</name>